<accession>A2YU99</accession>
<name>A2YU99_ORYSI</name>
<organism evidence="2 3">
    <name type="scientific">Oryza sativa subsp. indica</name>
    <name type="common">Rice</name>
    <dbReference type="NCBI Taxonomy" id="39946"/>
    <lineage>
        <taxon>Eukaryota</taxon>
        <taxon>Viridiplantae</taxon>
        <taxon>Streptophyta</taxon>
        <taxon>Embryophyta</taxon>
        <taxon>Tracheophyta</taxon>
        <taxon>Spermatophyta</taxon>
        <taxon>Magnoliopsida</taxon>
        <taxon>Liliopsida</taxon>
        <taxon>Poales</taxon>
        <taxon>Poaceae</taxon>
        <taxon>BOP clade</taxon>
        <taxon>Oryzoideae</taxon>
        <taxon>Oryzeae</taxon>
        <taxon>Oryzinae</taxon>
        <taxon>Oryza</taxon>
        <taxon>Oryza sativa</taxon>
    </lineage>
</organism>
<sequence>MATATGTSKPVATLGGGGSSSGVSTTGTNQGGDDRATGTSHPVPAMSFTGGLAQSMSHYIYTTSIGQAGGCHKGKVKGYSNSKPNQQGTKNYGNSYKENNAQSTASSYYNGSASKGSSTGRMPEQQNSDHQYYISSMSSNHGQQGGGGAENSTYTSKSIRTKKFPSLNG</sequence>
<dbReference type="Gramene" id="BGIOSGA027129-TA">
    <property type="protein sequence ID" value="BGIOSGA027129-PA"/>
    <property type="gene ID" value="BGIOSGA027129"/>
</dbReference>
<protein>
    <submittedName>
        <fullName evidence="2">Uncharacterized protein</fullName>
    </submittedName>
</protein>
<feature type="region of interest" description="Disordered" evidence="1">
    <location>
        <begin position="69"/>
        <end position="169"/>
    </location>
</feature>
<feature type="compositionally biased region" description="Polar residues" evidence="1">
    <location>
        <begin position="79"/>
        <end position="142"/>
    </location>
</feature>
<proteinExistence type="predicted"/>
<dbReference type="Proteomes" id="UP000007015">
    <property type="component" value="Chromosome 8"/>
</dbReference>
<dbReference type="AlphaFoldDB" id="A2YU99"/>
<gene>
    <name evidence="2" type="ORF">OsI_28913</name>
</gene>
<dbReference type="OMA" id="GTSTGRM"/>
<dbReference type="HOGENOM" id="CLU_136438_0_0_1"/>
<evidence type="ECO:0000313" key="2">
    <source>
        <dbReference type="EMBL" id="EAZ06660.1"/>
    </source>
</evidence>
<evidence type="ECO:0000313" key="3">
    <source>
        <dbReference type="Proteomes" id="UP000007015"/>
    </source>
</evidence>
<feature type="compositionally biased region" description="Polar residues" evidence="1">
    <location>
        <begin position="1"/>
        <end position="10"/>
    </location>
</feature>
<reference evidence="2 3" key="1">
    <citation type="journal article" date="2005" name="PLoS Biol.">
        <title>The genomes of Oryza sativa: a history of duplications.</title>
        <authorList>
            <person name="Yu J."/>
            <person name="Wang J."/>
            <person name="Lin W."/>
            <person name="Li S."/>
            <person name="Li H."/>
            <person name="Zhou J."/>
            <person name="Ni P."/>
            <person name="Dong W."/>
            <person name="Hu S."/>
            <person name="Zeng C."/>
            <person name="Zhang J."/>
            <person name="Zhang Y."/>
            <person name="Li R."/>
            <person name="Xu Z."/>
            <person name="Li S."/>
            <person name="Li X."/>
            <person name="Zheng H."/>
            <person name="Cong L."/>
            <person name="Lin L."/>
            <person name="Yin J."/>
            <person name="Geng J."/>
            <person name="Li G."/>
            <person name="Shi J."/>
            <person name="Liu J."/>
            <person name="Lv H."/>
            <person name="Li J."/>
            <person name="Wang J."/>
            <person name="Deng Y."/>
            <person name="Ran L."/>
            <person name="Shi X."/>
            <person name="Wang X."/>
            <person name="Wu Q."/>
            <person name="Li C."/>
            <person name="Ren X."/>
            <person name="Wang J."/>
            <person name="Wang X."/>
            <person name="Li D."/>
            <person name="Liu D."/>
            <person name="Zhang X."/>
            <person name="Ji Z."/>
            <person name="Zhao W."/>
            <person name="Sun Y."/>
            <person name="Zhang Z."/>
            <person name="Bao J."/>
            <person name="Han Y."/>
            <person name="Dong L."/>
            <person name="Ji J."/>
            <person name="Chen P."/>
            <person name="Wu S."/>
            <person name="Liu J."/>
            <person name="Xiao Y."/>
            <person name="Bu D."/>
            <person name="Tan J."/>
            <person name="Yang L."/>
            <person name="Ye C."/>
            <person name="Zhang J."/>
            <person name="Xu J."/>
            <person name="Zhou Y."/>
            <person name="Yu Y."/>
            <person name="Zhang B."/>
            <person name="Zhuang S."/>
            <person name="Wei H."/>
            <person name="Liu B."/>
            <person name="Lei M."/>
            <person name="Yu H."/>
            <person name="Li Y."/>
            <person name="Xu H."/>
            <person name="Wei S."/>
            <person name="He X."/>
            <person name="Fang L."/>
            <person name="Zhang Z."/>
            <person name="Zhang Y."/>
            <person name="Huang X."/>
            <person name="Su Z."/>
            <person name="Tong W."/>
            <person name="Li J."/>
            <person name="Tong Z."/>
            <person name="Li S."/>
            <person name="Ye J."/>
            <person name="Wang L."/>
            <person name="Fang L."/>
            <person name="Lei T."/>
            <person name="Chen C."/>
            <person name="Chen H."/>
            <person name="Xu Z."/>
            <person name="Li H."/>
            <person name="Huang H."/>
            <person name="Zhang F."/>
            <person name="Xu H."/>
            <person name="Li N."/>
            <person name="Zhao C."/>
            <person name="Li S."/>
            <person name="Dong L."/>
            <person name="Huang Y."/>
            <person name="Li L."/>
            <person name="Xi Y."/>
            <person name="Qi Q."/>
            <person name="Li W."/>
            <person name="Zhang B."/>
            <person name="Hu W."/>
            <person name="Zhang Y."/>
            <person name="Tian X."/>
            <person name="Jiao Y."/>
            <person name="Liang X."/>
            <person name="Jin J."/>
            <person name="Gao L."/>
            <person name="Zheng W."/>
            <person name="Hao B."/>
            <person name="Liu S."/>
            <person name="Wang W."/>
            <person name="Yuan L."/>
            <person name="Cao M."/>
            <person name="McDermott J."/>
            <person name="Samudrala R."/>
            <person name="Wang J."/>
            <person name="Wong G.K."/>
            <person name="Yang H."/>
        </authorList>
    </citation>
    <scope>NUCLEOTIDE SEQUENCE [LARGE SCALE GENOMIC DNA]</scope>
    <source>
        <strain evidence="3">cv. 93-11</strain>
    </source>
</reference>
<evidence type="ECO:0000256" key="1">
    <source>
        <dbReference type="SAM" id="MobiDB-lite"/>
    </source>
</evidence>
<keyword evidence="3" id="KW-1185">Reference proteome</keyword>
<feature type="region of interest" description="Disordered" evidence="1">
    <location>
        <begin position="1"/>
        <end position="49"/>
    </location>
</feature>
<dbReference type="EMBL" id="CM000133">
    <property type="protein sequence ID" value="EAZ06660.1"/>
    <property type="molecule type" value="Genomic_DNA"/>
</dbReference>